<comment type="caution">
    <text evidence="8">The sequence shown here is derived from an EMBL/GenBank/DDBJ whole genome shotgun (WGS) entry which is preliminary data.</text>
</comment>
<comment type="function">
    <text evidence="6">Sigma factors are initiation factors that promote the attachment of RNA polymerase to specific initiation sites and are then released. This sigma factor is the primary sigma factor during exponential growth.</text>
</comment>
<evidence type="ECO:0000256" key="1">
    <source>
        <dbReference type="ARBA" id="ARBA00022490"/>
    </source>
</evidence>
<dbReference type="GO" id="GO:0006352">
    <property type="term" value="P:DNA-templated transcription initiation"/>
    <property type="evidence" value="ECO:0007669"/>
    <property type="project" value="UniProtKB-UniRule"/>
</dbReference>
<dbReference type="InterPro" id="IPR007627">
    <property type="entry name" value="RNA_pol_sigma70_r2"/>
</dbReference>
<dbReference type="CDD" id="cd06171">
    <property type="entry name" value="Sigma70_r4"/>
    <property type="match status" value="1"/>
</dbReference>
<evidence type="ECO:0000256" key="3">
    <source>
        <dbReference type="ARBA" id="ARBA00023082"/>
    </source>
</evidence>
<evidence type="ECO:0000256" key="6">
    <source>
        <dbReference type="HAMAP-Rule" id="MF_00963"/>
    </source>
</evidence>
<feature type="domain" description="RNA polymerase sigma-70" evidence="7">
    <location>
        <begin position="331"/>
        <end position="357"/>
    </location>
</feature>
<dbReference type="GO" id="GO:0016987">
    <property type="term" value="F:sigma factor activity"/>
    <property type="evidence" value="ECO:0007669"/>
    <property type="project" value="UniProtKB-UniRule"/>
</dbReference>
<dbReference type="AlphaFoldDB" id="A0A7C1K3D5"/>
<dbReference type="InterPro" id="IPR013325">
    <property type="entry name" value="RNA_pol_sigma_r2"/>
</dbReference>
<feature type="region of interest" description="Sigma-70 factor domain-3" evidence="6">
    <location>
        <begin position="217"/>
        <end position="293"/>
    </location>
</feature>
<comment type="subunit">
    <text evidence="6">Interacts transiently with the RNA polymerase catalytic core.</text>
</comment>
<dbReference type="InterPro" id="IPR007624">
    <property type="entry name" value="RNA_pol_sigma70_r3"/>
</dbReference>
<dbReference type="InterPro" id="IPR009042">
    <property type="entry name" value="RNA_pol_sigma70_r1_2"/>
</dbReference>
<evidence type="ECO:0000259" key="7">
    <source>
        <dbReference type="PROSITE" id="PS00716"/>
    </source>
</evidence>
<dbReference type="InterPro" id="IPR013324">
    <property type="entry name" value="RNA_pol_sigma_r3/r4-like"/>
</dbReference>
<dbReference type="PANTHER" id="PTHR30603">
    <property type="entry name" value="RNA POLYMERASE SIGMA FACTOR RPO"/>
    <property type="match status" value="1"/>
</dbReference>
<dbReference type="Pfam" id="PF04539">
    <property type="entry name" value="Sigma70_r3"/>
    <property type="match status" value="1"/>
</dbReference>
<dbReference type="PRINTS" id="PR00046">
    <property type="entry name" value="SIGMA70FCT"/>
</dbReference>
<dbReference type="InterPro" id="IPR050239">
    <property type="entry name" value="Sigma-70_RNA_pol_init_factors"/>
</dbReference>
<dbReference type="InterPro" id="IPR012760">
    <property type="entry name" value="RNA_pol_sigma_RpoD_C"/>
</dbReference>
<feature type="DNA-binding region" description="H-T-H motif" evidence="6">
    <location>
        <begin position="332"/>
        <end position="351"/>
    </location>
</feature>
<evidence type="ECO:0000256" key="4">
    <source>
        <dbReference type="ARBA" id="ARBA00023125"/>
    </source>
</evidence>
<keyword evidence="3 6" id="KW-0731">Sigma factor</keyword>
<dbReference type="PROSITE" id="PS00716">
    <property type="entry name" value="SIGMA70_2"/>
    <property type="match status" value="1"/>
</dbReference>
<dbReference type="InterPro" id="IPR028630">
    <property type="entry name" value="Sigma70_RpoD"/>
</dbReference>
<dbReference type="SUPFAM" id="SSF88659">
    <property type="entry name" value="Sigma3 and sigma4 domains of RNA polymerase sigma factors"/>
    <property type="match status" value="2"/>
</dbReference>
<dbReference type="Pfam" id="PF00140">
    <property type="entry name" value="Sigma70_r1_2"/>
    <property type="match status" value="1"/>
</dbReference>
<protein>
    <recommendedName>
        <fullName evidence="6">RNA polymerase sigma factor SigA</fullName>
    </recommendedName>
</protein>
<dbReference type="HAMAP" id="MF_00963">
    <property type="entry name" value="Sigma70_RpoD_SigA"/>
    <property type="match status" value="1"/>
</dbReference>
<keyword evidence="5 6" id="KW-0804">Transcription</keyword>
<dbReference type="NCBIfam" id="TIGR02393">
    <property type="entry name" value="RpoD_Cterm"/>
    <property type="match status" value="1"/>
</dbReference>
<keyword evidence="4 6" id="KW-0238">DNA-binding</keyword>
<evidence type="ECO:0000313" key="8">
    <source>
        <dbReference type="EMBL" id="HEF64828.1"/>
    </source>
</evidence>
<comment type="subcellular location">
    <subcellularLocation>
        <location evidence="6">Cytoplasm</location>
    </subcellularLocation>
</comment>
<keyword evidence="1 6" id="KW-0963">Cytoplasm</keyword>
<dbReference type="InterPro" id="IPR014284">
    <property type="entry name" value="RNA_pol_sigma-70_dom"/>
</dbReference>
<dbReference type="InterPro" id="IPR007630">
    <property type="entry name" value="RNA_pol_sigma70_r4"/>
</dbReference>
<dbReference type="PANTHER" id="PTHR30603:SF60">
    <property type="entry name" value="RNA POLYMERASE SIGMA FACTOR RPOD"/>
    <property type="match status" value="1"/>
</dbReference>
<dbReference type="NCBIfam" id="TIGR02937">
    <property type="entry name" value="sigma70-ECF"/>
    <property type="match status" value="1"/>
</dbReference>
<feature type="region of interest" description="Sigma-70 factor domain-4" evidence="6">
    <location>
        <begin position="306"/>
        <end position="359"/>
    </location>
</feature>
<name>A0A7C1K3D5_THERO</name>
<accession>A0A7C1K3D5</accession>
<dbReference type="SUPFAM" id="SSF88946">
    <property type="entry name" value="Sigma2 domain of RNA polymerase sigma factors"/>
    <property type="match status" value="1"/>
</dbReference>
<dbReference type="GO" id="GO:0005737">
    <property type="term" value="C:cytoplasm"/>
    <property type="evidence" value="ECO:0007669"/>
    <property type="project" value="UniProtKB-SubCell"/>
</dbReference>
<dbReference type="GO" id="GO:0003677">
    <property type="term" value="F:DNA binding"/>
    <property type="evidence" value="ECO:0007669"/>
    <property type="project" value="UniProtKB-UniRule"/>
</dbReference>
<dbReference type="EMBL" id="DSJL01000009">
    <property type="protein sequence ID" value="HEF64828.1"/>
    <property type="molecule type" value="Genomic_DNA"/>
</dbReference>
<dbReference type="Gene3D" id="1.10.10.10">
    <property type="entry name" value="Winged helix-like DNA-binding domain superfamily/Winged helix DNA-binding domain"/>
    <property type="match status" value="2"/>
</dbReference>
<organism evidence="8">
    <name type="scientific">Thermomicrobium roseum</name>
    <dbReference type="NCBI Taxonomy" id="500"/>
    <lineage>
        <taxon>Bacteria</taxon>
        <taxon>Pseudomonadati</taxon>
        <taxon>Thermomicrobiota</taxon>
        <taxon>Thermomicrobia</taxon>
        <taxon>Thermomicrobiales</taxon>
        <taxon>Thermomicrobiaceae</taxon>
        <taxon>Thermomicrobium</taxon>
    </lineage>
</organism>
<dbReference type="Pfam" id="PF04542">
    <property type="entry name" value="Sigma70_r2"/>
    <property type="match status" value="1"/>
</dbReference>
<keyword evidence="2 6" id="KW-0805">Transcription regulation</keyword>
<dbReference type="Gene3D" id="1.10.601.10">
    <property type="entry name" value="RNA Polymerase Primary Sigma Factor"/>
    <property type="match status" value="2"/>
</dbReference>
<dbReference type="FunFam" id="1.10.601.10:FF:000001">
    <property type="entry name" value="RNA polymerase sigma factor SigA"/>
    <property type="match status" value="1"/>
</dbReference>
<feature type="region of interest" description="Sigma-70 factor domain-2" evidence="6">
    <location>
        <begin position="138"/>
        <end position="208"/>
    </location>
</feature>
<dbReference type="InterPro" id="IPR000943">
    <property type="entry name" value="RNA_pol_sigma70"/>
</dbReference>
<evidence type="ECO:0000256" key="2">
    <source>
        <dbReference type="ARBA" id="ARBA00023015"/>
    </source>
</evidence>
<sequence>MDLHALDGMTESLFGPDETLPSLADLDDSSLDDSLSVLESETSLAPPRTSLLHRRLRDQHERLDLEDGIGISDTVRLYLQEIGETALLTPQEEVWLAQRIERGKIAQARLERGDYASEEERQALLHDKEDGERARAHLIQANLRLVVSVAKKYIGRGLSFLDLIQEGNIGLMKATEKFDYKRGYKFSTYATWWIRQAITRAISDQSRTIRLPVHVGETINRIKKMSHRLQQILEREPTQLEVARALDMPEEKIRQILEAARLPVSLEAPIGQDGNAFLGDFIEDETQPPPIEVASQQLLRQQLEEALSRLTERERRIIVLRYGLEDGQFRTLEEVGREFGITRERIRQIEAKALRKLRHPSCSRMLRGYLD</sequence>
<comment type="similarity">
    <text evidence="6">Belongs to the sigma-70 factor family. RpoD/SigA subfamily.</text>
</comment>
<reference evidence="8" key="1">
    <citation type="journal article" date="2020" name="mSystems">
        <title>Genome- and Community-Level Interaction Insights into Carbon Utilization and Element Cycling Functions of Hydrothermarchaeota in Hydrothermal Sediment.</title>
        <authorList>
            <person name="Zhou Z."/>
            <person name="Liu Y."/>
            <person name="Xu W."/>
            <person name="Pan J."/>
            <person name="Luo Z.H."/>
            <person name="Li M."/>
        </authorList>
    </citation>
    <scope>NUCLEOTIDE SEQUENCE [LARGE SCALE GENOMIC DNA]</scope>
    <source>
        <strain evidence="8">SpSt-222</strain>
    </source>
</reference>
<dbReference type="InterPro" id="IPR036388">
    <property type="entry name" value="WH-like_DNA-bd_sf"/>
</dbReference>
<feature type="short sequence motif" description="Interaction with polymerase core subunit RpoC" evidence="6">
    <location>
        <begin position="162"/>
        <end position="165"/>
    </location>
</feature>
<evidence type="ECO:0000256" key="5">
    <source>
        <dbReference type="ARBA" id="ARBA00023163"/>
    </source>
</evidence>
<dbReference type="Pfam" id="PF04545">
    <property type="entry name" value="Sigma70_r4"/>
    <property type="match status" value="1"/>
</dbReference>
<gene>
    <name evidence="8" type="primary">rpoD</name>
    <name evidence="6" type="synonym">sigA</name>
    <name evidence="8" type="ORF">ENP47_04410</name>
</gene>
<proteinExistence type="inferred from homology"/>